<dbReference type="SUPFAM" id="SSF53335">
    <property type="entry name" value="S-adenosyl-L-methionine-dependent methyltransferases"/>
    <property type="match status" value="1"/>
</dbReference>
<protein>
    <recommendedName>
        <fullName evidence="4">Calmodulin-lysine N-methyltransferase</fullName>
    </recommendedName>
</protein>
<dbReference type="Pfam" id="PF10294">
    <property type="entry name" value="Methyltransf_16"/>
    <property type="match status" value="1"/>
</dbReference>
<dbReference type="PANTHER" id="PTHR14614">
    <property type="entry name" value="HEPATOCELLULAR CARCINOMA-ASSOCIATED ANTIGEN"/>
    <property type="match status" value="1"/>
</dbReference>
<feature type="region of interest" description="Disordered" evidence="2">
    <location>
        <begin position="1"/>
        <end position="23"/>
    </location>
</feature>
<feature type="region of interest" description="Disordered" evidence="2">
    <location>
        <begin position="248"/>
        <end position="275"/>
    </location>
</feature>
<gene>
    <name evidence="3" type="ORF">LAMO00422_LOCUS18453</name>
</gene>
<proteinExistence type="predicted"/>
<accession>A0A7S0DPC2</accession>
<sequence>MSNNQTETKNEQKQANNDPEWASKSLQKRCDCEMCRSGKATTHNDNSHDQSLDQKLSVGGVDIRIVGGTTKCARVTVKFFETKEFKSTSLKGKKVVEVGSGTGLVGTCLGLLGAEVTMTDQSYVMEVLQYNIRSIEKKAAKAKKEFRVTTEEHVWGSEISNLPACDIVVGSDLIFALEGIRPLVKSIKALVVKSIKEGRDPVVYVAVIRRFEWEKLYFELMDEAFTSETVAKEGDIAIYRYKWKPETNEKKESKQETSNTNSKNKEGSADASSSS</sequence>
<evidence type="ECO:0000313" key="3">
    <source>
        <dbReference type="EMBL" id="CAD8459500.1"/>
    </source>
</evidence>
<name>A0A7S0DPC2_9EUKA</name>
<feature type="coiled-coil region" evidence="1">
    <location>
        <begin position="125"/>
        <end position="152"/>
    </location>
</feature>
<evidence type="ECO:0000256" key="1">
    <source>
        <dbReference type="SAM" id="Coils"/>
    </source>
</evidence>
<evidence type="ECO:0008006" key="4">
    <source>
        <dbReference type="Google" id="ProtNLM"/>
    </source>
</evidence>
<reference evidence="3" key="1">
    <citation type="submission" date="2021-01" db="EMBL/GenBank/DDBJ databases">
        <authorList>
            <person name="Corre E."/>
            <person name="Pelletier E."/>
            <person name="Niang G."/>
            <person name="Scheremetjew M."/>
            <person name="Finn R."/>
            <person name="Kale V."/>
            <person name="Holt S."/>
            <person name="Cochrane G."/>
            <person name="Meng A."/>
            <person name="Brown T."/>
            <person name="Cohen L."/>
        </authorList>
    </citation>
    <scope>NUCLEOTIDE SEQUENCE</scope>
    <source>
        <strain evidence="3">CCMP2058</strain>
    </source>
</reference>
<dbReference type="AlphaFoldDB" id="A0A7S0DPC2"/>
<dbReference type="EMBL" id="HBEM01027095">
    <property type="protein sequence ID" value="CAD8459500.1"/>
    <property type="molecule type" value="Transcribed_RNA"/>
</dbReference>
<dbReference type="Gene3D" id="3.40.50.150">
    <property type="entry name" value="Vaccinia Virus protein VP39"/>
    <property type="match status" value="1"/>
</dbReference>
<feature type="compositionally biased region" description="Polar residues" evidence="2">
    <location>
        <begin position="1"/>
        <end position="17"/>
    </location>
</feature>
<dbReference type="InterPro" id="IPR019410">
    <property type="entry name" value="Methyltransf_16"/>
</dbReference>
<keyword evidence="1" id="KW-0175">Coiled coil</keyword>
<dbReference type="InterPro" id="IPR029063">
    <property type="entry name" value="SAM-dependent_MTases_sf"/>
</dbReference>
<organism evidence="3">
    <name type="scientific">Amorphochlora amoebiformis</name>
    <dbReference type="NCBI Taxonomy" id="1561963"/>
    <lineage>
        <taxon>Eukaryota</taxon>
        <taxon>Sar</taxon>
        <taxon>Rhizaria</taxon>
        <taxon>Cercozoa</taxon>
        <taxon>Chlorarachniophyceae</taxon>
        <taxon>Amorphochlora</taxon>
    </lineage>
</organism>
<evidence type="ECO:0000256" key="2">
    <source>
        <dbReference type="SAM" id="MobiDB-lite"/>
    </source>
</evidence>